<evidence type="ECO:0000256" key="7">
    <source>
        <dbReference type="ARBA" id="ARBA00023242"/>
    </source>
</evidence>
<comment type="similarity">
    <text evidence="2">Belongs to the snRNP Sm proteins family. SmF/LSm6 subfamily.</text>
</comment>
<name>A0A9W4XBR3_9ASCO</name>
<dbReference type="CDD" id="cd01722">
    <property type="entry name" value="Sm_F"/>
    <property type="match status" value="1"/>
</dbReference>
<evidence type="ECO:0000256" key="4">
    <source>
        <dbReference type="ARBA" id="ARBA00022728"/>
    </source>
</evidence>
<keyword evidence="12" id="KW-1185">Reference proteome</keyword>
<keyword evidence="5" id="KW-0694">RNA-binding</keyword>
<dbReference type="Pfam" id="PF01423">
    <property type="entry name" value="LSM"/>
    <property type="match status" value="1"/>
</dbReference>
<proteinExistence type="inferred from homology"/>
<dbReference type="EMBL" id="CANTUO010000005">
    <property type="protein sequence ID" value="CAI5759751.1"/>
    <property type="molecule type" value="Genomic_DNA"/>
</dbReference>
<dbReference type="GO" id="GO:0003723">
    <property type="term" value="F:RNA binding"/>
    <property type="evidence" value="ECO:0007669"/>
    <property type="project" value="UniProtKB-KW"/>
</dbReference>
<dbReference type="InterPro" id="IPR047575">
    <property type="entry name" value="Sm"/>
</dbReference>
<dbReference type="GO" id="GO:0071013">
    <property type="term" value="C:catalytic step 2 spliceosome"/>
    <property type="evidence" value="ECO:0007669"/>
    <property type="project" value="TreeGrafter"/>
</dbReference>
<organism evidence="11 12">
    <name type="scientific">Candida verbasci</name>
    <dbReference type="NCBI Taxonomy" id="1227364"/>
    <lineage>
        <taxon>Eukaryota</taxon>
        <taxon>Fungi</taxon>
        <taxon>Dikarya</taxon>
        <taxon>Ascomycota</taxon>
        <taxon>Saccharomycotina</taxon>
        <taxon>Pichiomycetes</taxon>
        <taxon>Debaryomycetaceae</taxon>
        <taxon>Candida/Lodderomyces clade</taxon>
        <taxon>Candida</taxon>
    </lineage>
</organism>
<dbReference type="GO" id="GO:0034715">
    <property type="term" value="C:pICln-Sm protein complex"/>
    <property type="evidence" value="ECO:0007669"/>
    <property type="project" value="TreeGrafter"/>
</dbReference>
<feature type="domain" description="Sm" evidence="10">
    <location>
        <begin position="5"/>
        <end position="85"/>
    </location>
</feature>
<dbReference type="AlphaFoldDB" id="A0A9W4XBR3"/>
<evidence type="ECO:0000259" key="10">
    <source>
        <dbReference type="PROSITE" id="PS52002"/>
    </source>
</evidence>
<reference evidence="11" key="1">
    <citation type="submission" date="2022-12" db="EMBL/GenBank/DDBJ databases">
        <authorList>
            <person name="Brejova B."/>
        </authorList>
    </citation>
    <scope>NUCLEOTIDE SEQUENCE</scope>
</reference>
<dbReference type="InterPro" id="IPR001163">
    <property type="entry name" value="Sm_dom_euk/arc"/>
</dbReference>
<dbReference type="GO" id="GO:0000398">
    <property type="term" value="P:mRNA splicing, via spliceosome"/>
    <property type="evidence" value="ECO:0007669"/>
    <property type="project" value="InterPro"/>
</dbReference>
<dbReference type="PROSITE" id="PS52002">
    <property type="entry name" value="SM"/>
    <property type="match status" value="1"/>
</dbReference>
<keyword evidence="7" id="KW-0539">Nucleus</keyword>
<dbReference type="InterPro" id="IPR034100">
    <property type="entry name" value="Sm_F"/>
</dbReference>
<dbReference type="OrthoDB" id="409625at2759"/>
<evidence type="ECO:0000256" key="9">
    <source>
        <dbReference type="ARBA" id="ARBA00030144"/>
    </source>
</evidence>
<comment type="subcellular location">
    <subcellularLocation>
        <location evidence="1">Nucleus</location>
    </subcellularLocation>
</comment>
<evidence type="ECO:0000256" key="5">
    <source>
        <dbReference type="ARBA" id="ARBA00022884"/>
    </source>
</evidence>
<keyword evidence="8" id="KW-0687">Ribonucleoprotein</keyword>
<keyword evidence="4" id="KW-0747">Spliceosome</keyword>
<dbReference type="GO" id="GO:0005685">
    <property type="term" value="C:U1 snRNP"/>
    <property type="evidence" value="ECO:0007669"/>
    <property type="project" value="TreeGrafter"/>
</dbReference>
<dbReference type="SUPFAM" id="SSF50182">
    <property type="entry name" value="Sm-like ribonucleoproteins"/>
    <property type="match status" value="1"/>
</dbReference>
<evidence type="ECO:0000313" key="11">
    <source>
        <dbReference type="EMBL" id="CAI5759751.1"/>
    </source>
</evidence>
<evidence type="ECO:0000256" key="2">
    <source>
        <dbReference type="ARBA" id="ARBA00007927"/>
    </source>
</evidence>
<accession>A0A9W4XBR3</accession>
<gene>
    <name evidence="11" type="ORF">CANVERA_P4262</name>
</gene>
<dbReference type="PANTHER" id="PTHR11021">
    <property type="entry name" value="SMALL NUCLEAR RIBONUCLEOPROTEIN F SNRNP-F"/>
    <property type="match status" value="1"/>
</dbReference>
<protein>
    <recommendedName>
        <fullName evidence="9">Sm protein F</fullName>
    </recommendedName>
</protein>
<dbReference type="Gene3D" id="2.30.30.100">
    <property type="match status" value="1"/>
</dbReference>
<comment type="caution">
    <text evidence="11">The sequence shown here is derived from an EMBL/GenBank/DDBJ whole genome shotgun (WGS) entry which is preliminary data.</text>
</comment>
<evidence type="ECO:0000256" key="3">
    <source>
        <dbReference type="ARBA" id="ARBA00022664"/>
    </source>
</evidence>
<dbReference type="PANTHER" id="PTHR11021:SF0">
    <property type="entry name" value="SMALL NUCLEAR RIBONUCLEOPROTEIN F"/>
    <property type="match status" value="1"/>
</dbReference>
<evidence type="ECO:0000256" key="6">
    <source>
        <dbReference type="ARBA" id="ARBA00023187"/>
    </source>
</evidence>
<dbReference type="InterPro" id="IPR010920">
    <property type="entry name" value="LSM_dom_sf"/>
</dbReference>
<evidence type="ECO:0000256" key="8">
    <source>
        <dbReference type="ARBA" id="ARBA00023274"/>
    </source>
</evidence>
<dbReference type="Proteomes" id="UP001152885">
    <property type="component" value="Unassembled WGS sequence"/>
</dbReference>
<evidence type="ECO:0000256" key="1">
    <source>
        <dbReference type="ARBA" id="ARBA00004123"/>
    </source>
</evidence>
<evidence type="ECO:0000313" key="12">
    <source>
        <dbReference type="Proteomes" id="UP001152885"/>
    </source>
</evidence>
<keyword evidence="3" id="KW-0507">mRNA processing</keyword>
<keyword evidence="6" id="KW-0508">mRNA splicing</keyword>
<dbReference type="SMART" id="SM00651">
    <property type="entry name" value="Sm"/>
    <property type="match status" value="1"/>
</dbReference>
<dbReference type="InterPro" id="IPR016487">
    <property type="entry name" value="Lsm6/sSmF"/>
</dbReference>
<sequence>MSTTNPMPFLRSLIGKEVIVRLKWNKTEYMGILLSTDNYMNFQLDQTKEIIYTKKNGIEQKSSELIGEIFIRCNNVLFIRELNEEDNEISKNGTETKDEDGDSEVVEEVIEGEDVVVEES</sequence>